<name>A0A5A7PGZ1_STRAF</name>
<comment type="caution">
    <text evidence="2">The sequence shown here is derived from an EMBL/GenBank/DDBJ whole genome shotgun (WGS) entry which is preliminary data.</text>
</comment>
<dbReference type="AlphaFoldDB" id="A0A5A7PGZ1"/>
<dbReference type="GO" id="GO:0009630">
    <property type="term" value="P:gravitropism"/>
    <property type="evidence" value="ECO:0007669"/>
    <property type="project" value="TreeGrafter"/>
</dbReference>
<dbReference type="OrthoDB" id="1900138at2759"/>
<dbReference type="PANTHER" id="PTHR34946">
    <property type="entry name" value="OS03G0310200 PROTEIN"/>
    <property type="match status" value="1"/>
</dbReference>
<evidence type="ECO:0000313" key="2">
    <source>
        <dbReference type="EMBL" id="GER31972.1"/>
    </source>
</evidence>
<accession>A0A5A7PGZ1</accession>
<dbReference type="GO" id="GO:0005634">
    <property type="term" value="C:nucleus"/>
    <property type="evidence" value="ECO:0007669"/>
    <property type="project" value="TreeGrafter"/>
</dbReference>
<sequence>MEPQQQEQEEEENHQREIQLLSPPQLDLQLSISVGPRLLTKVARKQDVGPEEALRWEAAEQIRLAAAERAYAERVRELTRREMEAAHNEFARARAMWQRAREMEVTCHSCRNKFRP</sequence>
<gene>
    <name evidence="2" type="ORF">STAS_08019</name>
</gene>
<reference evidence="3" key="1">
    <citation type="journal article" date="2019" name="Curr. Biol.">
        <title>Genome Sequence of Striga asiatica Provides Insight into the Evolution of Plant Parasitism.</title>
        <authorList>
            <person name="Yoshida S."/>
            <person name="Kim S."/>
            <person name="Wafula E.K."/>
            <person name="Tanskanen J."/>
            <person name="Kim Y.M."/>
            <person name="Honaas L."/>
            <person name="Yang Z."/>
            <person name="Spallek T."/>
            <person name="Conn C.E."/>
            <person name="Ichihashi Y."/>
            <person name="Cheong K."/>
            <person name="Cui S."/>
            <person name="Der J.P."/>
            <person name="Gundlach H."/>
            <person name="Jiao Y."/>
            <person name="Hori C."/>
            <person name="Ishida J.K."/>
            <person name="Kasahara H."/>
            <person name="Kiba T."/>
            <person name="Kim M.S."/>
            <person name="Koo N."/>
            <person name="Laohavisit A."/>
            <person name="Lee Y.H."/>
            <person name="Lumba S."/>
            <person name="McCourt P."/>
            <person name="Mortimer J.C."/>
            <person name="Mutuku J.M."/>
            <person name="Nomura T."/>
            <person name="Sasaki-Sekimoto Y."/>
            <person name="Seto Y."/>
            <person name="Wang Y."/>
            <person name="Wakatake T."/>
            <person name="Sakakibara H."/>
            <person name="Demura T."/>
            <person name="Yamaguchi S."/>
            <person name="Yoneyama K."/>
            <person name="Manabe R.I."/>
            <person name="Nelson D.C."/>
            <person name="Schulman A.H."/>
            <person name="Timko M.P."/>
            <person name="dePamphilis C.W."/>
            <person name="Choi D."/>
            <person name="Shirasu K."/>
        </authorList>
    </citation>
    <scope>NUCLEOTIDE SEQUENCE [LARGE SCALE GENOMIC DNA]</scope>
    <source>
        <strain evidence="3">cv. UVA1</strain>
    </source>
</reference>
<proteinExistence type="predicted"/>
<keyword evidence="3" id="KW-1185">Reference proteome</keyword>
<dbReference type="EMBL" id="BKCP01004528">
    <property type="protein sequence ID" value="GER31972.1"/>
    <property type="molecule type" value="Genomic_DNA"/>
</dbReference>
<evidence type="ECO:0000256" key="1">
    <source>
        <dbReference type="SAM" id="MobiDB-lite"/>
    </source>
</evidence>
<organism evidence="2 3">
    <name type="scientific">Striga asiatica</name>
    <name type="common">Asiatic witchweed</name>
    <name type="synonym">Buchnera asiatica</name>
    <dbReference type="NCBI Taxonomy" id="4170"/>
    <lineage>
        <taxon>Eukaryota</taxon>
        <taxon>Viridiplantae</taxon>
        <taxon>Streptophyta</taxon>
        <taxon>Embryophyta</taxon>
        <taxon>Tracheophyta</taxon>
        <taxon>Spermatophyta</taxon>
        <taxon>Magnoliopsida</taxon>
        <taxon>eudicotyledons</taxon>
        <taxon>Gunneridae</taxon>
        <taxon>Pentapetalae</taxon>
        <taxon>asterids</taxon>
        <taxon>lamiids</taxon>
        <taxon>Lamiales</taxon>
        <taxon>Orobanchaceae</taxon>
        <taxon>Buchnereae</taxon>
        <taxon>Striga</taxon>
    </lineage>
</organism>
<feature type="region of interest" description="Disordered" evidence="1">
    <location>
        <begin position="1"/>
        <end position="22"/>
    </location>
</feature>
<dbReference type="PANTHER" id="PTHR34946:SF2">
    <property type="entry name" value="OS04G0386300 PROTEIN"/>
    <property type="match status" value="1"/>
</dbReference>
<dbReference type="Proteomes" id="UP000325081">
    <property type="component" value="Unassembled WGS sequence"/>
</dbReference>
<protein>
    <submittedName>
        <fullName evidence="2">C2H2-like zinc finger protein</fullName>
    </submittedName>
</protein>
<evidence type="ECO:0000313" key="3">
    <source>
        <dbReference type="Proteomes" id="UP000325081"/>
    </source>
</evidence>